<reference evidence="2 3" key="1">
    <citation type="submission" date="2024-01" db="EMBL/GenBank/DDBJ databases">
        <authorList>
            <person name="Waweru B."/>
        </authorList>
    </citation>
    <scope>NUCLEOTIDE SEQUENCE [LARGE SCALE GENOMIC DNA]</scope>
</reference>
<feature type="non-terminal residue" evidence="2">
    <location>
        <position position="65"/>
    </location>
</feature>
<protein>
    <submittedName>
        <fullName evidence="2">Uncharacterized protein</fullName>
    </submittedName>
</protein>
<accession>A0AAV1QPQ0</accession>
<evidence type="ECO:0000313" key="2">
    <source>
        <dbReference type="EMBL" id="CAK7322447.1"/>
    </source>
</evidence>
<proteinExistence type="predicted"/>
<dbReference type="Proteomes" id="UP001314170">
    <property type="component" value="Unassembled WGS sequence"/>
</dbReference>
<comment type="caution">
    <text evidence="2">The sequence shown here is derived from an EMBL/GenBank/DDBJ whole genome shotgun (WGS) entry which is preliminary data.</text>
</comment>
<feature type="region of interest" description="Disordered" evidence="1">
    <location>
        <begin position="1"/>
        <end position="42"/>
    </location>
</feature>
<keyword evidence="3" id="KW-1185">Reference proteome</keyword>
<dbReference type="EMBL" id="CAWUPB010000011">
    <property type="protein sequence ID" value="CAK7322447.1"/>
    <property type="molecule type" value="Genomic_DNA"/>
</dbReference>
<organism evidence="2 3">
    <name type="scientific">Dovyalis caffra</name>
    <dbReference type="NCBI Taxonomy" id="77055"/>
    <lineage>
        <taxon>Eukaryota</taxon>
        <taxon>Viridiplantae</taxon>
        <taxon>Streptophyta</taxon>
        <taxon>Embryophyta</taxon>
        <taxon>Tracheophyta</taxon>
        <taxon>Spermatophyta</taxon>
        <taxon>Magnoliopsida</taxon>
        <taxon>eudicotyledons</taxon>
        <taxon>Gunneridae</taxon>
        <taxon>Pentapetalae</taxon>
        <taxon>rosids</taxon>
        <taxon>fabids</taxon>
        <taxon>Malpighiales</taxon>
        <taxon>Salicaceae</taxon>
        <taxon>Flacourtieae</taxon>
        <taxon>Dovyalis</taxon>
    </lineage>
</organism>
<gene>
    <name evidence="2" type="ORF">DCAF_LOCUS56</name>
</gene>
<evidence type="ECO:0000256" key="1">
    <source>
        <dbReference type="SAM" id="MobiDB-lite"/>
    </source>
</evidence>
<name>A0AAV1QPQ0_9ROSI</name>
<evidence type="ECO:0000313" key="3">
    <source>
        <dbReference type="Proteomes" id="UP001314170"/>
    </source>
</evidence>
<sequence>MKKVDDKEFERGRKGERQERVRGKGGEGKVEGREGARGRERKSERGIEWLLIAIENKFPGVQVQE</sequence>
<dbReference type="AlphaFoldDB" id="A0AAV1QPQ0"/>